<accession>A0A2D0KB57</accession>
<dbReference type="EMBL" id="NJAJ01000056">
    <property type="protein sequence ID" value="PHM60633.1"/>
    <property type="molecule type" value="Genomic_DNA"/>
</dbReference>
<dbReference type="Proteomes" id="UP000222366">
    <property type="component" value="Unassembled WGS sequence"/>
</dbReference>
<gene>
    <name evidence="1" type="ORF">Xsto_03790</name>
</gene>
<comment type="caution">
    <text evidence="1">The sequence shown here is derived from an EMBL/GenBank/DDBJ whole genome shotgun (WGS) entry which is preliminary data.</text>
</comment>
<evidence type="ECO:0000313" key="2">
    <source>
        <dbReference type="Proteomes" id="UP000222366"/>
    </source>
</evidence>
<dbReference type="AlphaFoldDB" id="A0A2D0KB57"/>
<name>A0A2D0KB57_9GAMM</name>
<evidence type="ECO:0000313" key="1">
    <source>
        <dbReference type="EMBL" id="PHM60633.1"/>
    </source>
</evidence>
<organism evidence="1 2">
    <name type="scientific">Xenorhabdus stockiae</name>
    <dbReference type="NCBI Taxonomy" id="351614"/>
    <lineage>
        <taxon>Bacteria</taxon>
        <taxon>Pseudomonadati</taxon>
        <taxon>Pseudomonadota</taxon>
        <taxon>Gammaproteobacteria</taxon>
        <taxon>Enterobacterales</taxon>
        <taxon>Morganellaceae</taxon>
        <taxon>Xenorhabdus</taxon>
    </lineage>
</organism>
<keyword evidence="2" id="KW-1185">Reference proteome</keyword>
<reference evidence="1 2" key="1">
    <citation type="journal article" date="2017" name="Nat. Microbiol.">
        <title>Natural product diversity associated with the nematode symbionts Photorhabdus and Xenorhabdus.</title>
        <authorList>
            <person name="Tobias N.J."/>
            <person name="Wolff H."/>
            <person name="Djahanschiri B."/>
            <person name="Grundmann F."/>
            <person name="Kronenwerth M."/>
            <person name="Shi Y.M."/>
            <person name="Simonyi S."/>
            <person name="Grun P."/>
            <person name="Shapiro-Ilan D."/>
            <person name="Pidot S.J."/>
            <person name="Stinear T.P."/>
            <person name="Ebersberger I."/>
            <person name="Bode H.B."/>
        </authorList>
    </citation>
    <scope>NUCLEOTIDE SEQUENCE [LARGE SCALE GENOMIC DNA]</scope>
    <source>
        <strain evidence="1 2">DSM 17904</strain>
    </source>
</reference>
<sequence length="94" mass="10794">MSFLNHHNIQGIMPIFDERGYVYEFLLDRRHTEILITGYDVVRHAAVIDRLIAFFAGGVLSSRVLAYISIEYRSLNNLGVLTKYTLCRNALGFL</sequence>
<dbReference type="RefSeq" id="WP_099126039.1">
    <property type="nucleotide sequence ID" value="NZ_CAWNRH010000133.1"/>
</dbReference>
<protein>
    <submittedName>
        <fullName evidence="1">Uncharacterized protein</fullName>
    </submittedName>
</protein>
<proteinExistence type="predicted"/>